<accession>A0A9P3GQ46</accession>
<protein>
    <submittedName>
        <fullName evidence="1">Uncharacterized protein</fullName>
    </submittedName>
</protein>
<comment type="caution">
    <text evidence="1">The sequence shown here is derived from an EMBL/GenBank/DDBJ whole genome shotgun (WGS) entry which is preliminary data.</text>
</comment>
<gene>
    <name evidence="1" type="ORF">PsYK624_137210</name>
</gene>
<dbReference type="EMBL" id="BPQB01000072">
    <property type="protein sequence ID" value="GJE97500.1"/>
    <property type="molecule type" value="Genomic_DNA"/>
</dbReference>
<evidence type="ECO:0000313" key="2">
    <source>
        <dbReference type="Proteomes" id="UP000703269"/>
    </source>
</evidence>
<reference evidence="1 2" key="1">
    <citation type="submission" date="2021-08" db="EMBL/GenBank/DDBJ databases">
        <title>Draft Genome Sequence of Phanerochaete sordida strain YK-624.</title>
        <authorList>
            <person name="Mori T."/>
            <person name="Dohra H."/>
            <person name="Suzuki T."/>
            <person name="Kawagishi H."/>
            <person name="Hirai H."/>
        </authorList>
    </citation>
    <scope>NUCLEOTIDE SEQUENCE [LARGE SCALE GENOMIC DNA]</scope>
    <source>
        <strain evidence="1 2">YK-624</strain>
    </source>
</reference>
<sequence>MSPTTVSRPSLPVGRILHIVPIVLAEQLDDPSACRDADKTSLTNLPLRERLREHSDLVQLLLPSPQKSSRSCKLGQRQPFAAASVDAKMCPISTSPTPESSTS</sequence>
<proteinExistence type="predicted"/>
<name>A0A9P3GQ46_9APHY</name>
<keyword evidence="2" id="KW-1185">Reference proteome</keyword>
<dbReference type="AlphaFoldDB" id="A0A9P3GQ46"/>
<evidence type="ECO:0000313" key="1">
    <source>
        <dbReference type="EMBL" id="GJE97500.1"/>
    </source>
</evidence>
<organism evidence="1 2">
    <name type="scientific">Phanerochaete sordida</name>
    <dbReference type="NCBI Taxonomy" id="48140"/>
    <lineage>
        <taxon>Eukaryota</taxon>
        <taxon>Fungi</taxon>
        <taxon>Dikarya</taxon>
        <taxon>Basidiomycota</taxon>
        <taxon>Agaricomycotina</taxon>
        <taxon>Agaricomycetes</taxon>
        <taxon>Polyporales</taxon>
        <taxon>Phanerochaetaceae</taxon>
        <taxon>Phanerochaete</taxon>
    </lineage>
</organism>
<dbReference type="Proteomes" id="UP000703269">
    <property type="component" value="Unassembled WGS sequence"/>
</dbReference>